<feature type="non-terminal residue" evidence="2">
    <location>
        <position position="1504"/>
    </location>
</feature>
<feature type="compositionally biased region" description="Low complexity" evidence="1">
    <location>
        <begin position="312"/>
        <end position="331"/>
    </location>
</feature>
<dbReference type="PANTHER" id="PTHR14596">
    <property type="entry name" value="ZINC FINGER PROTEIN"/>
    <property type="match status" value="1"/>
</dbReference>
<dbReference type="GO" id="GO:0042594">
    <property type="term" value="P:response to starvation"/>
    <property type="evidence" value="ECO:0007669"/>
    <property type="project" value="TreeGrafter"/>
</dbReference>
<dbReference type="GO" id="GO:0000987">
    <property type="term" value="F:cis-regulatory region sequence-specific DNA binding"/>
    <property type="evidence" value="ECO:0007669"/>
    <property type="project" value="TreeGrafter"/>
</dbReference>
<evidence type="ECO:0000313" key="3">
    <source>
        <dbReference type="Proteomes" id="UP001149813"/>
    </source>
</evidence>
<accession>A0A9W8CQE1</accession>
<feature type="region of interest" description="Disordered" evidence="1">
    <location>
        <begin position="1189"/>
        <end position="1228"/>
    </location>
</feature>
<organism evidence="2 3">
    <name type="scientific">Coemansia erecta</name>
    <dbReference type="NCBI Taxonomy" id="147472"/>
    <lineage>
        <taxon>Eukaryota</taxon>
        <taxon>Fungi</taxon>
        <taxon>Fungi incertae sedis</taxon>
        <taxon>Zoopagomycota</taxon>
        <taxon>Kickxellomycotina</taxon>
        <taxon>Kickxellomycetes</taxon>
        <taxon>Kickxellales</taxon>
        <taxon>Kickxellaceae</taxon>
        <taxon>Coemansia</taxon>
    </lineage>
</organism>
<feature type="compositionally biased region" description="Polar residues" evidence="1">
    <location>
        <begin position="269"/>
        <end position="284"/>
    </location>
</feature>
<dbReference type="GO" id="GO:0000981">
    <property type="term" value="F:DNA-binding transcription factor activity, RNA polymerase II-specific"/>
    <property type="evidence" value="ECO:0007669"/>
    <property type="project" value="TreeGrafter"/>
</dbReference>
<comment type="caution">
    <text evidence="2">The sequence shown here is derived from an EMBL/GenBank/DDBJ whole genome shotgun (WGS) entry which is preliminary data.</text>
</comment>
<feature type="compositionally biased region" description="Acidic residues" evidence="1">
    <location>
        <begin position="1214"/>
        <end position="1224"/>
    </location>
</feature>
<feature type="compositionally biased region" description="Acidic residues" evidence="1">
    <location>
        <begin position="1192"/>
        <end position="1207"/>
    </location>
</feature>
<gene>
    <name evidence="2" type="ORF">LPJ53_003881</name>
</gene>
<feature type="compositionally biased region" description="Polar residues" evidence="1">
    <location>
        <begin position="1105"/>
        <end position="1124"/>
    </location>
</feature>
<feature type="region of interest" description="Disordered" evidence="1">
    <location>
        <begin position="1376"/>
        <end position="1403"/>
    </location>
</feature>
<protein>
    <submittedName>
        <fullName evidence="2">Uncharacterized protein</fullName>
    </submittedName>
</protein>
<reference evidence="2" key="1">
    <citation type="submission" date="2022-07" db="EMBL/GenBank/DDBJ databases">
        <title>Phylogenomic reconstructions and comparative analyses of Kickxellomycotina fungi.</title>
        <authorList>
            <person name="Reynolds N.K."/>
            <person name="Stajich J.E."/>
            <person name="Barry K."/>
            <person name="Grigoriev I.V."/>
            <person name="Crous P."/>
            <person name="Smith M.E."/>
        </authorList>
    </citation>
    <scope>NUCLEOTIDE SEQUENCE</scope>
    <source>
        <strain evidence="2">NBRC 32514</strain>
    </source>
</reference>
<evidence type="ECO:0000313" key="2">
    <source>
        <dbReference type="EMBL" id="KAJ1721629.1"/>
    </source>
</evidence>
<dbReference type="EMBL" id="JANBOJ010000159">
    <property type="protein sequence ID" value="KAJ1721629.1"/>
    <property type="molecule type" value="Genomic_DNA"/>
</dbReference>
<feature type="region of interest" description="Disordered" evidence="1">
    <location>
        <begin position="139"/>
        <end position="178"/>
    </location>
</feature>
<feature type="compositionally biased region" description="Acidic residues" evidence="1">
    <location>
        <begin position="154"/>
        <end position="178"/>
    </location>
</feature>
<feature type="region of interest" description="Disordered" evidence="1">
    <location>
        <begin position="475"/>
        <end position="494"/>
    </location>
</feature>
<dbReference type="OrthoDB" id="5569585at2759"/>
<sequence>MPRQPTPVEESLGPSAIAAARIAPYGIRAEIVSEPAEHLGEIEEEALNAWSLAFGYSRELLTGHTTDNEVSSLVWIRLERSEEPFLYPRRLVFVDHGASTSDSLSLPLPEHETVFQTDQSGSSVVPDADADIDVRMLSEGEEGEDDSEKPTMVEEAEEGEEGEEEEGEEGEEGEELGEVGEYDEEGEIADPAVPVAPVPQVAIVSPELDAVIASLRTETSRSMEKSILTIQESMSAFQVELRIEQQKKEEEEAAAAAAAATVRKREKQQSASAEGTKLTQSKSASGGAGNTKKRQRSNTRDEGTNKSRRKSVSSANKPAPAPASSSVDSPPQVTTPDDSIPLINSLLPAPPPEVTTTATETATADIDMLFGDTGVSSVLGAENVEAPVGDLGLGFGQLGDDMGLGMGIGMGDSMDTVGMGDFSATMFGVTDDDFNFFDSVPSAAPQPKSELLSNAANHQQQQQPMQIQQPLVPSSSMLASSNDDAGVSTVDLSGPQPFQENIDDLFDDGMFDSFFGGGTTSTAAPTVAVAAAITSDLDMVEVKSEPTAETKPVISVDLADMFSTDSSANTVMTHPIHALSSPPGVACDSPAPLLVDTSDSAQTPRDELDSRMSYTTLIEKSLNPVSWIRRVAARRMQRAGGSSSVGSSGRSARRLKGWLATYRAKSSYARDFVPNFIRTSAAASAATLGGADSSSAAAMVPGSSLGTIAESCISAEGDVDSASVALARSTSQETATAIANGSYVGGALQQYASKGSDAGILAESVARNLPSFTSIINPRNPQSGLTQMPGALTPSLSIADLQTASLNSTTGGAGASISDSVSRSQPQTTITSIRAIKGSAIPLWMHTAGALADSLAITVTTTSAACAFLRWVSGIESLVLLARSALSLLDDADRTYVTEIVLALGQSSNPAAAENARADNLGARIGGLLKLGPSADSHPSTKEDQQMQIQSEQLYPEDPMLAEISPEAVAQWLSHIRQTDKWTNMIETIADWSAYSPLLACVDASSAANDITGSPNSEATHLATAVVSTALTSFWSETATDQANENTMDVDSYQSSSIAPTGLPSTNTGPLTLAKLVALENPTLSPTAKYRGFVVKKRRGAGSAAQPSSLHASLPSGSASETMTVPSGVGTVEPLLDVNIVVGTYGQQDAPIPTGSSILRSRDSKSLYIKRWRYTQCLGSRAIREARIAAGEIEETEEGEEREDGEDGPSGNEQENEVTEDWPDPDSFTMEAEDALRRACIVTSPLSLRWWAQMHMRPIGASKDVRWCAFVPPCTQLGADDAAIGEWCQAGSQVAEWYLEDVDSAYQSSHLGTHRPLGLQKVLDGTFTELTDASVPTTAQAPPLSSAWSTRLLSSADRLGSSMAYAWYTASQLEHQQQQQQRQKQSSPQLMQTQQSSQQQHPQPLVSATTLVLYMMVPHSRTLALWLAMAEASRVAVCAFETTLASLIARTAKGVPSSMTSLNGTVPWPSVLVHPLPLDLLSEEHCGRRLTPSEVPSPQETAII</sequence>
<dbReference type="PANTHER" id="PTHR14596:SF72">
    <property type="entry name" value="ZINC FINGER PROTEIN MSN2-RELATED"/>
    <property type="match status" value="1"/>
</dbReference>
<evidence type="ECO:0000256" key="1">
    <source>
        <dbReference type="SAM" id="MobiDB-lite"/>
    </source>
</evidence>
<dbReference type="GO" id="GO:0005634">
    <property type="term" value="C:nucleus"/>
    <property type="evidence" value="ECO:0007669"/>
    <property type="project" value="TreeGrafter"/>
</dbReference>
<feature type="region of interest" description="Disordered" evidence="1">
    <location>
        <begin position="1104"/>
        <end position="1124"/>
    </location>
</feature>
<name>A0A9W8CQE1_9FUNG</name>
<keyword evidence="3" id="KW-1185">Reference proteome</keyword>
<feature type="region of interest" description="Disordered" evidence="1">
    <location>
        <begin position="252"/>
        <end position="358"/>
    </location>
</feature>
<proteinExistence type="predicted"/>
<dbReference type="Proteomes" id="UP001149813">
    <property type="component" value="Unassembled WGS sequence"/>
</dbReference>